<evidence type="ECO:0000313" key="1">
    <source>
        <dbReference type="EMBL" id="KCZ73671.1"/>
    </source>
</evidence>
<dbReference type="Proteomes" id="UP000027153">
    <property type="component" value="Unassembled WGS sequence"/>
</dbReference>
<keyword evidence="2" id="KW-1185">Reference proteome</keyword>
<dbReference type="EMBL" id="JMIY01000001">
    <property type="protein sequence ID" value="KCZ73671.1"/>
    <property type="molecule type" value="Genomic_DNA"/>
</dbReference>
<comment type="caution">
    <text evidence="1">The sequence shown here is derived from an EMBL/GenBank/DDBJ whole genome shotgun (WGS) entry which is preliminary data.</text>
</comment>
<organism evidence="1 2">
    <name type="scientific">Candidatus Methanoperedens nitratireducens</name>
    <dbReference type="NCBI Taxonomy" id="1392998"/>
    <lineage>
        <taxon>Archaea</taxon>
        <taxon>Methanobacteriati</taxon>
        <taxon>Methanobacteriota</taxon>
        <taxon>Stenosarchaea group</taxon>
        <taxon>Methanomicrobia</taxon>
        <taxon>Methanosarcinales</taxon>
        <taxon>ANME-2 cluster</taxon>
        <taxon>Candidatus Methanoperedentaceae</taxon>
        <taxon>Candidatus Methanoperedens</taxon>
    </lineage>
</organism>
<name>A0A062V3J9_9EURY</name>
<reference evidence="1 2" key="1">
    <citation type="journal article" date="2013" name="Nature">
        <title>Anaerobic oxidation of methane coupled to nitrate reduction in a novel archaeal lineage.</title>
        <authorList>
            <person name="Haroon M.F."/>
            <person name="Hu S."/>
            <person name="Shi Y."/>
            <person name="Imelfort M."/>
            <person name="Keller J."/>
            <person name="Hugenholtz P."/>
            <person name="Yuan Z."/>
            <person name="Tyson G.W."/>
        </authorList>
    </citation>
    <scope>NUCLEOTIDE SEQUENCE [LARGE SCALE GENOMIC DNA]</scope>
    <source>
        <strain evidence="1 2">ANME-2d</strain>
    </source>
</reference>
<gene>
    <name evidence="1" type="ORF">ANME2D_00744</name>
</gene>
<proteinExistence type="predicted"/>
<sequence length="128" mass="14769">MLGCIEERSKGYNETGYPDRYFEHPKLGWYINKTYYIYETQGIDAAKAYYSHDSNVILERDSIKVRIIAKEEVNQTNLNVLTSLGINIITVSSTHIGAFVPIPKIRDLGEQEFIRVIYPDVRPRPQNS</sequence>
<dbReference type="OrthoDB" id="151176at2157"/>
<accession>A0A062V3J9</accession>
<dbReference type="AlphaFoldDB" id="A0A062V3J9"/>
<dbReference type="RefSeq" id="WP_048089151.1">
    <property type="nucleotide sequence ID" value="NZ_JMIY01000001.1"/>
</dbReference>
<evidence type="ECO:0000313" key="2">
    <source>
        <dbReference type="Proteomes" id="UP000027153"/>
    </source>
</evidence>
<protein>
    <submittedName>
        <fullName evidence="1">Uncharacterized protein</fullName>
    </submittedName>
</protein>